<evidence type="ECO:0000259" key="2">
    <source>
        <dbReference type="Pfam" id="PF20254"/>
    </source>
</evidence>
<dbReference type="Pfam" id="PF20254">
    <property type="entry name" value="DMFA2_C"/>
    <property type="match status" value="1"/>
</dbReference>
<name>A0A371NZW3_9ACTN</name>
<protein>
    <recommendedName>
        <fullName evidence="2">N,N-dimethylformamidase beta subunit-like C-terminal domain-containing protein</fullName>
    </recommendedName>
</protein>
<dbReference type="Proteomes" id="UP000265581">
    <property type="component" value="Unassembled WGS sequence"/>
</dbReference>
<sequence>MIPSILTSYTDRLSYEPGDPVRLFASNPSSADASVELVRIDAALDSPGKEGQTTPVDWDGPRGFRIDGQDGTFGSFMTADFIGRSTSYDALTLGALVRLSSAARPGFQAIVSVGDDEDHLTLGLLDGAVTVMRATAAGETRASASTPLHPHHWYLVAGTAGTGAGLGVHAIGLDALIPDESAEQDADVEPLTLRSAVVAGTFPATTERAGEVVRGTAASTFTGKIGWPFVAHGVVGDETLRRMASSERPLDQLGGGRLVGAWNVAQPGRGALENVTAIGGVGAGLLANLPTPGVTGHAWNGEIHHFWEAPTQYAAIHFHDTDVVDAGWAQSIEGTLPRDLPSGVYGLKVSVGDETDTVPFCVCPPRTSPANKVVVVLPTFTYLAYANEALFEGMDGEVTGGAPVHPNESDLAHVGNRTFGLSQYDKHSDGDGVVFSSASRPIVNMRHDYSMWLSESGRGFSAEMYLIEWLTSIDVPFDVITDHELHAWGSGFLSSYEVVMTGAHPEYYSGAMLDSLEQYRDEGGRIMYLGGNGFYWVTGVVSDQPLVVEIRRGHGAINAWTSEPGETGLVSTREHGGLWRHRGRAPQKLVGIGMTAQGWGGSQPYHRSEASRSPEVAWIFEGVDEEPLGAYGRVMGGAAGDELDRADATLGTPPDAVLLASSRDHSNYYQRVPEEVAFILDGQHGGQVDPEVRSDIVYFRTPSGGEVFAAGSIAYSGALLENGGHNGIARMTENVLRRFAGLPRPDGDTDDQHPSIEGEQ</sequence>
<dbReference type="InterPro" id="IPR046540">
    <property type="entry name" value="DMFA2_C"/>
</dbReference>
<dbReference type="OrthoDB" id="505641at2"/>
<feature type="region of interest" description="Disordered" evidence="1">
    <location>
        <begin position="740"/>
        <end position="760"/>
    </location>
</feature>
<feature type="compositionally biased region" description="Basic and acidic residues" evidence="1">
    <location>
        <begin position="745"/>
        <end position="760"/>
    </location>
</feature>
<reference evidence="3 4" key="1">
    <citation type="submission" date="2018-08" db="EMBL/GenBank/DDBJ databases">
        <title>Aeromicrobium sp. M2KJ-4, whole genome shotgun sequence.</title>
        <authorList>
            <person name="Tuo L."/>
        </authorList>
    </citation>
    <scope>NUCLEOTIDE SEQUENCE [LARGE SCALE GENOMIC DNA]</scope>
    <source>
        <strain evidence="3 4">M2KJ-4</strain>
    </source>
</reference>
<dbReference type="AlphaFoldDB" id="A0A371NZW3"/>
<comment type="caution">
    <text evidence="3">The sequence shown here is derived from an EMBL/GenBank/DDBJ whole genome shotgun (WGS) entry which is preliminary data.</text>
</comment>
<proteinExistence type="predicted"/>
<dbReference type="EMBL" id="QUBR01000003">
    <property type="protein sequence ID" value="REK68880.1"/>
    <property type="molecule type" value="Genomic_DNA"/>
</dbReference>
<accession>A0A371NZW3</accession>
<evidence type="ECO:0000313" key="3">
    <source>
        <dbReference type="EMBL" id="REK68880.1"/>
    </source>
</evidence>
<evidence type="ECO:0000256" key="1">
    <source>
        <dbReference type="SAM" id="MobiDB-lite"/>
    </source>
</evidence>
<dbReference type="RefSeq" id="WP_119705802.1">
    <property type="nucleotide sequence ID" value="NZ_JBHSOI010000001.1"/>
</dbReference>
<keyword evidence="4" id="KW-1185">Reference proteome</keyword>
<evidence type="ECO:0000313" key="4">
    <source>
        <dbReference type="Proteomes" id="UP000265581"/>
    </source>
</evidence>
<gene>
    <name evidence="3" type="ORF">DX116_18635</name>
</gene>
<feature type="domain" description="N,N-dimethylformamidase beta subunit-like C-terminal" evidence="2">
    <location>
        <begin position="293"/>
        <end position="720"/>
    </location>
</feature>
<organism evidence="3 4">
    <name type="scientific">Aeromicrobium endophyticum</name>
    <dbReference type="NCBI Taxonomy" id="2292704"/>
    <lineage>
        <taxon>Bacteria</taxon>
        <taxon>Bacillati</taxon>
        <taxon>Actinomycetota</taxon>
        <taxon>Actinomycetes</taxon>
        <taxon>Propionibacteriales</taxon>
        <taxon>Nocardioidaceae</taxon>
        <taxon>Aeromicrobium</taxon>
    </lineage>
</organism>